<dbReference type="SMART" id="SM00421">
    <property type="entry name" value="HTH_LUXR"/>
    <property type="match status" value="1"/>
</dbReference>
<feature type="domain" description="HTH luxR-type" evidence="6">
    <location>
        <begin position="108"/>
        <end position="158"/>
    </location>
</feature>
<dbReference type="Proteomes" id="UP001165135">
    <property type="component" value="Unassembled WGS sequence"/>
</dbReference>
<dbReference type="PANTHER" id="PTHR43133">
    <property type="entry name" value="RNA POLYMERASE ECF-TYPE SIGMA FACTO"/>
    <property type="match status" value="1"/>
</dbReference>
<evidence type="ECO:0000256" key="1">
    <source>
        <dbReference type="ARBA" id="ARBA00010641"/>
    </source>
</evidence>
<dbReference type="InterPro" id="IPR007627">
    <property type="entry name" value="RNA_pol_sigma70_r2"/>
</dbReference>
<dbReference type="SUPFAM" id="SSF88946">
    <property type="entry name" value="Sigma2 domain of RNA polymerase sigma factors"/>
    <property type="match status" value="1"/>
</dbReference>
<dbReference type="EMBL" id="BSTJ01000013">
    <property type="protein sequence ID" value="GLY80066.1"/>
    <property type="molecule type" value="Genomic_DNA"/>
</dbReference>
<dbReference type="InterPro" id="IPR036388">
    <property type="entry name" value="WH-like_DNA-bd_sf"/>
</dbReference>
<dbReference type="Gene3D" id="1.10.10.10">
    <property type="entry name" value="Winged helix-like DNA-binding domain superfamily/Winged helix DNA-binding domain"/>
    <property type="match status" value="1"/>
</dbReference>
<keyword evidence="2" id="KW-0805">Transcription regulation</keyword>
<evidence type="ECO:0000313" key="7">
    <source>
        <dbReference type="EMBL" id="GLY80066.1"/>
    </source>
</evidence>
<dbReference type="InterPro" id="IPR013325">
    <property type="entry name" value="RNA_pol_sigma_r2"/>
</dbReference>
<dbReference type="InterPro" id="IPR000792">
    <property type="entry name" value="Tscrpt_reg_LuxR_C"/>
</dbReference>
<evidence type="ECO:0000256" key="4">
    <source>
        <dbReference type="ARBA" id="ARBA00023125"/>
    </source>
</evidence>
<dbReference type="RefSeq" id="WP_285632511.1">
    <property type="nucleotide sequence ID" value="NZ_BSTJ01000013.1"/>
</dbReference>
<gene>
    <name evidence="7" type="ORF">Airi01_083330</name>
</gene>
<keyword evidence="3" id="KW-0731">Sigma factor</keyword>
<dbReference type="AlphaFoldDB" id="A0A9W6RPH6"/>
<evidence type="ECO:0000256" key="3">
    <source>
        <dbReference type="ARBA" id="ARBA00023082"/>
    </source>
</evidence>
<dbReference type="GO" id="GO:0016987">
    <property type="term" value="F:sigma factor activity"/>
    <property type="evidence" value="ECO:0007669"/>
    <property type="project" value="UniProtKB-KW"/>
</dbReference>
<dbReference type="GO" id="GO:0006352">
    <property type="term" value="P:DNA-templated transcription initiation"/>
    <property type="evidence" value="ECO:0007669"/>
    <property type="project" value="InterPro"/>
</dbReference>
<dbReference type="SUPFAM" id="SSF88659">
    <property type="entry name" value="Sigma3 and sigma4 domains of RNA polymerase sigma factors"/>
    <property type="match status" value="1"/>
</dbReference>
<evidence type="ECO:0000313" key="8">
    <source>
        <dbReference type="Proteomes" id="UP001165135"/>
    </source>
</evidence>
<accession>A0A9W6RPH6</accession>
<sequence length="172" mass="19713">MYAQSDLTPENFDDYFRFDLPRLIRFTVRLGASLPEAEDVAQQAMLDVFRHWDDVTAPAAYTRTAATRIYLRGRKNAKREHEAVQRSWIQETKELAFDGDVQYVMNMLAGLPTDQREIMAWAIDGYGPSEIAELTGRTAATVRSQLRHARRKLAQTIAQRNHEPTRKEDGDG</sequence>
<evidence type="ECO:0000256" key="2">
    <source>
        <dbReference type="ARBA" id="ARBA00023015"/>
    </source>
</evidence>
<dbReference type="InterPro" id="IPR013324">
    <property type="entry name" value="RNA_pol_sigma_r3/r4-like"/>
</dbReference>
<proteinExistence type="inferred from homology"/>
<dbReference type="Pfam" id="PF08281">
    <property type="entry name" value="Sigma70_r4_2"/>
    <property type="match status" value="1"/>
</dbReference>
<keyword evidence="5" id="KW-0804">Transcription</keyword>
<comment type="caution">
    <text evidence="7">The sequence shown here is derived from an EMBL/GenBank/DDBJ whole genome shotgun (WGS) entry which is preliminary data.</text>
</comment>
<protein>
    <recommendedName>
        <fullName evidence="6">HTH luxR-type domain-containing protein</fullName>
    </recommendedName>
</protein>
<dbReference type="InterPro" id="IPR039425">
    <property type="entry name" value="RNA_pol_sigma-70-like"/>
</dbReference>
<evidence type="ECO:0000259" key="6">
    <source>
        <dbReference type="SMART" id="SM00421"/>
    </source>
</evidence>
<comment type="similarity">
    <text evidence="1">Belongs to the sigma-70 factor family. ECF subfamily.</text>
</comment>
<organism evidence="7 8">
    <name type="scientific">Actinoallomurus iriomotensis</name>
    <dbReference type="NCBI Taxonomy" id="478107"/>
    <lineage>
        <taxon>Bacteria</taxon>
        <taxon>Bacillati</taxon>
        <taxon>Actinomycetota</taxon>
        <taxon>Actinomycetes</taxon>
        <taxon>Streptosporangiales</taxon>
        <taxon>Thermomonosporaceae</taxon>
        <taxon>Actinoallomurus</taxon>
    </lineage>
</organism>
<dbReference type="Pfam" id="PF04542">
    <property type="entry name" value="Sigma70_r2"/>
    <property type="match status" value="1"/>
</dbReference>
<dbReference type="PANTHER" id="PTHR43133:SF8">
    <property type="entry name" value="RNA POLYMERASE SIGMA FACTOR HI_1459-RELATED"/>
    <property type="match status" value="1"/>
</dbReference>
<evidence type="ECO:0000256" key="5">
    <source>
        <dbReference type="ARBA" id="ARBA00023163"/>
    </source>
</evidence>
<name>A0A9W6RPH6_9ACTN</name>
<reference evidence="7" key="1">
    <citation type="submission" date="2023-03" db="EMBL/GenBank/DDBJ databases">
        <title>Actinoallomurus iriomotensis NBRC 103681.</title>
        <authorList>
            <person name="Ichikawa N."/>
            <person name="Sato H."/>
            <person name="Tonouchi N."/>
        </authorList>
    </citation>
    <scope>NUCLEOTIDE SEQUENCE</scope>
    <source>
        <strain evidence="7">NBRC 103681</strain>
    </source>
</reference>
<dbReference type="InterPro" id="IPR013249">
    <property type="entry name" value="RNA_pol_sigma70_r4_t2"/>
</dbReference>
<dbReference type="Gene3D" id="1.10.1740.10">
    <property type="match status" value="1"/>
</dbReference>
<keyword evidence="4" id="KW-0238">DNA-binding</keyword>
<dbReference type="GO" id="GO:0003677">
    <property type="term" value="F:DNA binding"/>
    <property type="evidence" value="ECO:0007669"/>
    <property type="project" value="UniProtKB-KW"/>
</dbReference>